<keyword evidence="4" id="KW-1185">Reference proteome</keyword>
<dbReference type="Pfam" id="PF25881">
    <property type="entry name" value="HH_YBHG"/>
    <property type="match status" value="1"/>
</dbReference>
<protein>
    <submittedName>
        <fullName evidence="3">HlyD family secretion protein</fullName>
    </submittedName>
</protein>
<dbReference type="Proteomes" id="UP000199550">
    <property type="component" value="Unassembled WGS sequence"/>
</dbReference>
<evidence type="ECO:0000256" key="1">
    <source>
        <dbReference type="SAM" id="Coils"/>
    </source>
</evidence>
<evidence type="ECO:0000259" key="2">
    <source>
        <dbReference type="Pfam" id="PF25881"/>
    </source>
</evidence>
<feature type="coiled-coil region" evidence="1">
    <location>
        <begin position="177"/>
        <end position="204"/>
    </location>
</feature>
<dbReference type="SUPFAM" id="SSF111369">
    <property type="entry name" value="HlyD-like secretion proteins"/>
    <property type="match status" value="1"/>
</dbReference>
<reference evidence="3 4" key="1">
    <citation type="submission" date="2016-10" db="EMBL/GenBank/DDBJ databases">
        <authorList>
            <person name="de Groot N.N."/>
        </authorList>
    </citation>
    <scope>NUCLEOTIDE SEQUENCE [LARGE SCALE GENOMIC DNA]</scope>
    <source>
        <strain evidence="3 4">DSM 16199</strain>
    </source>
</reference>
<accession>A0A1I4J9J2</accession>
<keyword evidence="1" id="KW-0175">Coiled coil</keyword>
<dbReference type="OrthoDB" id="9793801at2"/>
<dbReference type="GO" id="GO:0005886">
    <property type="term" value="C:plasma membrane"/>
    <property type="evidence" value="ECO:0007669"/>
    <property type="project" value="TreeGrafter"/>
</dbReference>
<proteinExistence type="predicted"/>
<dbReference type="PANTHER" id="PTHR30438">
    <property type="entry name" value="36 KDA ANTIGEN-RELATED"/>
    <property type="match status" value="1"/>
</dbReference>
<evidence type="ECO:0000313" key="4">
    <source>
        <dbReference type="Proteomes" id="UP000199550"/>
    </source>
</evidence>
<dbReference type="Gene3D" id="2.40.30.170">
    <property type="match status" value="1"/>
</dbReference>
<dbReference type="Gene3D" id="1.10.287.470">
    <property type="entry name" value="Helix hairpin bin"/>
    <property type="match status" value="3"/>
</dbReference>
<dbReference type="EMBL" id="FOTF01000034">
    <property type="protein sequence ID" value="SFL62853.1"/>
    <property type="molecule type" value="Genomic_DNA"/>
</dbReference>
<dbReference type="RefSeq" id="WP_090191740.1">
    <property type="nucleotide sequence ID" value="NZ_FOTF01000034.1"/>
</dbReference>
<organism evidence="3 4">
    <name type="scientific">Loktanella salsilacus</name>
    <dbReference type="NCBI Taxonomy" id="195913"/>
    <lineage>
        <taxon>Bacteria</taxon>
        <taxon>Pseudomonadati</taxon>
        <taxon>Pseudomonadota</taxon>
        <taxon>Alphaproteobacteria</taxon>
        <taxon>Rhodobacterales</taxon>
        <taxon>Roseobacteraceae</taxon>
        <taxon>Loktanella</taxon>
    </lineage>
</organism>
<sequence length="332" mass="34813">MKTNKIAVFGLIAVAAVAGYLAWTLGKPATYLVQGEVEATRIDLSAVVTARVSETPVGFGDRVTAGQMVVQLESAQLQAQLATAKAGVAVAEANRDVANATRPETIAASEAQLAKADADVDLAQSNYDRVTQLRADSVVSQANLDQSNNSLNAAIQGQAAARANLDQARNGTSEEQKAVAAAQVTQAEANLKQVQANIDEMTVVSPIDGEVTTRTAEVGKLFSAGAPLISIVDVDHAWFTFNLREDLLEGLNIGQSLEVQVPALGADGDVIPATITAINVEGSYANWRATKATGDFDLRTFSVRAEPLAQVKGLRPGMSALVDWPATARSTE</sequence>
<dbReference type="Gene3D" id="2.40.50.100">
    <property type="match status" value="2"/>
</dbReference>
<dbReference type="PANTHER" id="PTHR30438:SF2">
    <property type="entry name" value="MEMBRANE PROTEIN"/>
    <property type="match status" value="1"/>
</dbReference>
<evidence type="ECO:0000313" key="3">
    <source>
        <dbReference type="EMBL" id="SFL62853.1"/>
    </source>
</evidence>
<dbReference type="STRING" id="195913.SAMN04488004_13412"/>
<name>A0A1I4J9J2_9RHOB</name>
<dbReference type="InterPro" id="IPR059052">
    <property type="entry name" value="HH_YbhG-like"/>
</dbReference>
<feature type="domain" description="YbhG-like alpha-helical hairpin" evidence="2">
    <location>
        <begin position="74"/>
        <end position="200"/>
    </location>
</feature>
<dbReference type="AlphaFoldDB" id="A0A1I4J9J2"/>
<gene>
    <name evidence="3" type="ORF">SAMN04488004_13412</name>
</gene>